<dbReference type="InterPro" id="IPR027417">
    <property type="entry name" value="P-loop_NTPase"/>
</dbReference>
<evidence type="ECO:0000313" key="13">
    <source>
        <dbReference type="Proteomes" id="UP000007812"/>
    </source>
</evidence>
<dbReference type="GeneID" id="10493241"/>
<keyword evidence="9" id="KW-0472">Membrane</keyword>
<evidence type="ECO:0000256" key="4">
    <source>
        <dbReference type="ARBA" id="ARBA00022475"/>
    </source>
</evidence>
<dbReference type="EMBL" id="CP002656">
    <property type="protein sequence ID" value="AEB95155.1"/>
    <property type="molecule type" value="Genomic_DNA"/>
</dbReference>
<dbReference type="InterPro" id="IPR015856">
    <property type="entry name" value="ABC_transpr_CbiO/EcfA_su"/>
</dbReference>
<dbReference type="SUPFAM" id="SSF52540">
    <property type="entry name" value="P-loop containing nucleoside triphosphate hydrolases"/>
    <property type="match status" value="2"/>
</dbReference>
<dbReference type="HOGENOM" id="CLU_000604_86_7_2"/>
<evidence type="ECO:0000256" key="6">
    <source>
        <dbReference type="ARBA" id="ARBA00022741"/>
    </source>
</evidence>
<dbReference type="Pfam" id="PF00005">
    <property type="entry name" value="ABC_tran"/>
    <property type="match status" value="2"/>
</dbReference>
<dbReference type="Gene3D" id="3.40.50.300">
    <property type="entry name" value="P-loop containing nucleotide triphosphate hydrolases"/>
    <property type="match status" value="2"/>
</dbReference>
<keyword evidence="6" id="KW-0547">Nucleotide-binding</keyword>
<dbReference type="AlphaFoldDB" id="F4G2V7"/>
<dbReference type="PANTHER" id="PTHR43553:SF23">
    <property type="entry name" value="ABC TRANSPORTER ATP-BINDING COMPONENT"/>
    <property type="match status" value="1"/>
</dbReference>
<dbReference type="SMART" id="SM00382">
    <property type="entry name" value="AAA"/>
    <property type="match status" value="2"/>
</dbReference>
<feature type="domain" description="ABC transporter" evidence="11">
    <location>
        <begin position="1"/>
        <end position="239"/>
    </location>
</feature>
<dbReference type="OrthoDB" id="35850at2157"/>
<dbReference type="GO" id="GO:0042626">
    <property type="term" value="F:ATPase-coupled transmembrane transporter activity"/>
    <property type="evidence" value="ECO:0007669"/>
    <property type="project" value="TreeGrafter"/>
</dbReference>
<keyword evidence="3" id="KW-0813">Transport</keyword>
<dbReference type="PATRIC" id="fig|1006006.8.peg.1044"/>
<evidence type="ECO:0000259" key="11">
    <source>
        <dbReference type="PROSITE" id="PS50893"/>
    </source>
</evidence>
<comment type="function">
    <text evidence="10">Probably part of an ABC transporter complex. Responsible for energy coupling to the transport system.</text>
</comment>
<gene>
    <name evidence="12" type="ordered locus">Mcup_1050</name>
</gene>
<dbReference type="GO" id="GO:0043190">
    <property type="term" value="C:ATP-binding cassette (ABC) transporter complex"/>
    <property type="evidence" value="ECO:0007669"/>
    <property type="project" value="TreeGrafter"/>
</dbReference>
<dbReference type="Proteomes" id="UP000007812">
    <property type="component" value="Chromosome"/>
</dbReference>
<evidence type="ECO:0000256" key="10">
    <source>
        <dbReference type="ARBA" id="ARBA00025157"/>
    </source>
</evidence>
<dbReference type="KEGG" id="mcn:Mcup_1050"/>
<accession>F4G2V7</accession>
<keyword evidence="5" id="KW-0677">Repeat</keyword>
<dbReference type="STRING" id="1006006.Mcup_1050"/>
<dbReference type="GO" id="GO:0016887">
    <property type="term" value="F:ATP hydrolysis activity"/>
    <property type="evidence" value="ECO:0007669"/>
    <property type="project" value="InterPro"/>
</dbReference>
<keyword evidence="4" id="KW-1003">Cell membrane</keyword>
<dbReference type="CDD" id="cd03225">
    <property type="entry name" value="ABC_cobalt_CbiO_domain1"/>
    <property type="match status" value="2"/>
</dbReference>
<evidence type="ECO:0000256" key="9">
    <source>
        <dbReference type="ARBA" id="ARBA00023136"/>
    </source>
</evidence>
<dbReference type="InterPro" id="IPR017871">
    <property type="entry name" value="ABC_transporter-like_CS"/>
</dbReference>
<sequence>MSFVRVRDLQVKFDSPVLSIDKLDIEEGESVLLTGRSGSGKSTFTSVINGVVPKLIQGEVSGEVRVFSRDASRLSVHEISLLVGTLLQDPESQILNYYVRDEIAFPMKNLGLRREEMIMRINEVAKLCGVSHLLERDTMSLSGGEKQRVVLASVLSMRPKGFILDEPTSSLDSLGTKEVLSELSKLRERTSLIIVEHKLSKVLDYVSRVIVLKEGKVTLDVPREEVPKFYDKLNELGIETPTKIQRVRRRRGDNTILESYVHVKKERTLVEAELNLKDEVTVMMGVNGSGKSTLLRALAGLLPNSFTFEGYVKVNGRDLTNPKERGKYIAYLPQEVDLLFVSRTVEEELNYVAKLRKADASLVRRYLEEFSLKGEKDPLLLSVGEKRRLALASVLISGVKVLLLDEPTTGQDMYHKEILGMDLLKLKGVAVLVVTHDPRFAYRFGDRLIVLDKGRIRLDGSPEDLRFASKYGVVTESEIEDEPN</sequence>
<evidence type="ECO:0000256" key="8">
    <source>
        <dbReference type="ARBA" id="ARBA00022967"/>
    </source>
</evidence>
<evidence type="ECO:0000256" key="3">
    <source>
        <dbReference type="ARBA" id="ARBA00022448"/>
    </source>
</evidence>
<comment type="subcellular location">
    <subcellularLocation>
        <location evidence="1">Cell membrane</location>
        <topology evidence="1">Peripheral membrane protein</topology>
    </subcellularLocation>
</comment>
<name>F4G2V7_METCR</name>
<evidence type="ECO:0000313" key="12">
    <source>
        <dbReference type="EMBL" id="AEB95155.1"/>
    </source>
</evidence>
<dbReference type="InterPro" id="IPR003439">
    <property type="entry name" value="ABC_transporter-like_ATP-bd"/>
</dbReference>
<dbReference type="InterPro" id="IPR003593">
    <property type="entry name" value="AAA+_ATPase"/>
</dbReference>
<reference evidence="12 13" key="1">
    <citation type="journal article" date="2011" name="J. Bacteriol.">
        <title>Complete genome sequence of Metallosphaera cuprina, a metal sulfide-oxidizing archaeon from a hot spring.</title>
        <authorList>
            <person name="Liu L.J."/>
            <person name="You X.Y."/>
            <person name="Zheng H."/>
            <person name="Wang S."/>
            <person name="Jiang C.Y."/>
            <person name="Liu S.J."/>
        </authorList>
    </citation>
    <scope>NUCLEOTIDE SEQUENCE [LARGE SCALE GENOMIC DNA]</scope>
    <source>
        <strain evidence="12 13">Ar-4</strain>
    </source>
</reference>
<keyword evidence="8" id="KW-1278">Translocase</keyword>
<dbReference type="PANTHER" id="PTHR43553">
    <property type="entry name" value="HEAVY METAL TRANSPORTER"/>
    <property type="match status" value="1"/>
</dbReference>
<comment type="similarity">
    <text evidence="2">Belongs to the ABC transporter superfamily.</text>
</comment>
<feature type="domain" description="ABC transporter" evidence="11">
    <location>
        <begin position="242"/>
        <end position="478"/>
    </location>
</feature>
<dbReference type="GO" id="GO:0005524">
    <property type="term" value="F:ATP binding"/>
    <property type="evidence" value="ECO:0007669"/>
    <property type="project" value="UniProtKB-KW"/>
</dbReference>
<dbReference type="PROSITE" id="PS50893">
    <property type="entry name" value="ABC_TRANSPORTER_2"/>
    <property type="match status" value="2"/>
</dbReference>
<dbReference type="PROSITE" id="PS00211">
    <property type="entry name" value="ABC_TRANSPORTER_1"/>
    <property type="match status" value="2"/>
</dbReference>
<evidence type="ECO:0000256" key="1">
    <source>
        <dbReference type="ARBA" id="ARBA00004202"/>
    </source>
</evidence>
<dbReference type="eggNOG" id="arCOG00188">
    <property type="taxonomic scope" value="Archaea"/>
</dbReference>
<protein>
    <submittedName>
        <fullName evidence="12">ABC transporter related protein</fullName>
    </submittedName>
</protein>
<organism evidence="12 13">
    <name type="scientific">Metallosphaera cuprina (strain Ar-4)</name>
    <dbReference type="NCBI Taxonomy" id="1006006"/>
    <lineage>
        <taxon>Archaea</taxon>
        <taxon>Thermoproteota</taxon>
        <taxon>Thermoprotei</taxon>
        <taxon>Sulfolobales</taxon>
        <taxon>Sulfolobaceae</taxon>
        <taxon>Metallosphaera</taxon>
    </lineage>
</organism>
<dbReference type="InterPro" id="IPR050095">
    <property type="entry name" value="ECF_ABC_transporter_ATP-bd"/>
</dbReference>
<keyword evidence="7" id="KW-0067">ATP-binding</keyword>
<proteinExistence type="inferred from homology"/>
<keyword evidence="13" id="KW-1185">Reference proteome</keyword>
<evidence type="ECO:0000256" key="2">
    <source>
        <dbReference type="ARBA" id="ARBA00005417"/>
    </source>
</evidence>
<dbReference type="RefSeq" id="WP_013737653.1">
    <property type="nucleotide sequence ID" value="NC_015435.1"/>
</dbReference>
<evidence type="ECO:0000256" key="7">
    <source>
        <dbReference type="ARBA" id="ARBA00022840"/>
    </source>
</evidence>
<evidence type="ECO:0000256" key="5">
    <source>
        <dbReference type="ARBA" id="ARBA00022737"/>
    </source>
</evidence>